<feature type="region of interest" description="Involved in Mg(2+) ion dislocation from EF-Tu" evidence="5">
    <location>
        <begin position="79"/>
        <end position="82"/>
    </location>
</feature>
<dbReference type="HOGENOM" id="CLU_047155_0_2_12"/>
<proteinExistence type="inferred from homology"/>
<evidence type="ECO:0000256" key="4">
    <source>
        <dbReference type="ARBA" id="ARBA00022917"/>
    </source>
</evidence>
<dbReference type="SUPFAM" id="SSF46934">
    <property type="entry name" value="UBA-like"/>
    <property type="match status" value="1"/>
</dbReference>
<keyword evidence="10" id="KW-1185">Reference proteome</keyword>
<dbReference type="InterPro" id="IPR014039">
    <property type="entry name" value="Transl_elong_EFTs/EF1B_dimer"/>
</dbReference>
<keyword evidence="3 5" id="KW-0251">Elongation factor</keyword>
<dbReference type="Gene3D" id="1.10.286.20">
    <property type="match status" value="1"/>
</dbReference>
<dbReference type="SUPFAM" id="SSF54713">
    <property type="entry name" value="Elongation factor Ts (EF-Ts), dimerisation domain"/>
    <property type="match status" value="2"/>
</dbReference>
<protein>
    <recommendedName>
        <fullName evidence="2 5">Elongation factor Ts</fullName>
        <shortName evidence="5">EF-Ts</shortName>
    </recommendedName>
</protein>
<evidence type="ECO:0000256" key="1">
    <source>
        <dbReference type="ARBA" id="ARBA00005532"/>
    </source>
</evidence>
<dbReference type="PROSITE" id="PS01126">
    <property type="entry name" value="EF_TS_1"/>
    <property type="match status" value="1"/>
</dbReference>
<dbReference type="Proteomes" id="UP000018680">
    <property type="component" value="Chromosome"/>
</dbReference>
<keyword evidence="5" id="KW-0963">Cytoplasm</keyword>
<organism evidence="9 10">
    <name type="scientific">Salinispira pacifica</name>
    <dbReference type="NCBI Taxonomy" id="1307761"/>
    <lineage>
        <taxon>Bacteria</taxon>
        <taxon>Pseudomonadati</taxon>
        <taxon>Spirochaetota</taxon>
        <taxon>Spirochaetia</taxon>
        <taxon>Spirochaetales</taxon>
        <taxon>Spirochaetaceae</taxon>
        <taxon>Salinispira</taxon>
    </lineage>
</organism>
<dbReference type="PANTHER" id="PTHR11741">
    <property type="entry name" value="ELONGATION FACTOR TS"/>
    <property type="match status" value="1"/>
</dbReference>
<dbReference type="OrthoDB" id="9808348at2"/>
<dbReference type="KEGG" id="slr:L21SP2_1328"/>
<dbReference type="NCBIfam" id="TIGR00116">
    <property type="entry name" value="tsf"/>
    <property type="match status" value="1"/>
</dbReference>
<dbReference type="RefSeq" id="WP_024267651.1">
    <property type="nucleotide sequence ID" value="NC_023035.1"/>
</dbReference>
<dbReference type="PANTHER" id="PTHR11741:SF0">
    <property type="entry name" value="ELONGATION FACTOR TS, MITOCHONDRIAL"/>
    <property type="match status" value="1"/>
</dbReference>
<dbReference type="FunFam" id="1.10.8.10:FF:000001">
    <property type="entry name" value="Elongation factor Ts"/>
    <property type="match status" value="1"/>
</dbReference>
<dbReference type="STRING" id="1307761.L21SP2_1328"/>
<dbReference type="Gene3D" id="1.10.8.10">
    <property type="entry name" value="DNA helicase RuvA subunit, C-terminal domain"/>
    <property type="match status" value="1"/>
</dbReference>
<accession>V5WFW5</accession>
<dbReference type="GO" id="GO:0005737">
    <property type="term" value="C:cytoplasm"/>
    <property type="evidence" value="ECO:0007669"/>
    <property type="project" value="UniProtKB-SubCell"/>
</dbReference>
<evidence type="ECO:0000313" key="10">
    <source>
        <dbReference type="Proteomes" id="UP000018680"/>
    </source>
</evidence>
<dbReference type="PROSITE" id="PS01127">
    <property type="entry name" value="EF_TS_2"/>
    <property type="match status" value="1"/>
</dbReference>
<evidence type="ECO:0000256" key="3">
    <source>
        <dbReference type="ARBA" id="ARBA00022768"/>
    </source>
</evidence>
<evidence type="ECO:0000256" key="5">
    <source>
        <dbReference type="HAMAP-Rule" id="MF_00050"/>
    </source>
</evidence>
<comment type="subcellular location">
    <subcellularLocation>
        <location evidence="5 7">Cytoplasm</location>
    </subcellularLocation>
</comment>
<name>V5WFW5_9SPIO</name>
<reference evidence="9 10" key="1">
    <citation type="journal article" date="2015" name="Stand. Genomic Sci.">
        <title>Complete genome sequence and description of Salinispira pacifica gen. nov., sp. nov., a novel spirochaete isolated form a hypersaline microbial mat.</title>
        <authorList>
            <person name="Ben Hania W."/>
            <person name="Joseph M."/>
            <person name="Schumann P."/>
            <person name="Bunk B."/>
            <person name="Fiebig A."/>
            <person name="Sproer C."/>
            <person name="Klenk H.P."/>
            <person name="Fardeau M.L."/>
            <person name="Spring S."/>
        </authorList>
    </citation>
    <scope>NUCLEOTIDE SEQUENCE [LARGE SCALE GENOMIC DNA]</scope>
    <source>
        <strain evidence="9 10">L21-RPul-D2</strain>
    </source>
</reference>
<dbReference type="AlphaFoldDB" id="V5WFW5"/>
<evidence type="ECO:0000313" key="9">
    <source>
        <dbReference type="EMBL" id="AHC14727.1"/>
    </source>
</evidence>
<gene>
    <name evidence="5" type="primary">tsf</name>
    <name evidence="9" type="ORF">L21SP2_1328</name>
</gene>
<dbReference type="EMBL" id="CP006939">
    <property type="protein sequence ID" value="AHC14727.1"/>
    <property type="molecule type" value="Genomic_DNA"/>
</dbReference>
<dbReference type="HAMAP" id="MF_00050">
    <property type="entry name" value="EF_Ts"/>
    <property type="match status" value="1"/>
</dbReference>
<comment type="similarity">
    <text evidence="1 5 6">Belongs to the EF-Ts family.</text>
</comment>
<keyword evidence="4 5" id="KW-0648">Protein biosynthesis</keyword>
<dbReference type="PATRIC" id="fig|1307761.3.peg.1321"/>
<evidence type="ECO:0000256" key="2">
    <source>
        <dbReference type="ARBA" id="ARBA00016956"/>
    </source>
</evidence>
<comment type="function">
    <text evidence="5 6">Associates with the EF-Tu.GDP complex and induces the exchange of GDP to GTP. It remains bound to the aminoacyl-tRNA.EF-Tu.GTP complex up to the GTP hydrolysis stage on the ribosome.</text>
</comment>
<dbReference type="CDD" id="cd14275">
    <property type="entry name" value="UBA_EF-Ts"/>
    <property type="match status" value="1"/>
</dbReference>
<dbReference type="InterPro" id="IPR036402">
    <property type="entry name" value="EF-Ts_dimer_sf"/>
</dbReference>
<dbReference type="Pfam" id="PF00889">
    <property type="entry name" value="EF_TS"/>
    <property type="match status" value="1"/>
</dbReference>
<evidence type="ECO:0000256" key="7">
    <source>
        <dbReference type="RuleBase" id="RU000643"/>
    </source>
</evidence>
<dbReference type="InterPro" id="IPR018101">
    <property type="entry name" value="Transl_elong_Ts_CS"/>
</dbReference>
<dbReference type="GO" id="GO:0003746">
    <property type="term" value="F:translation elongation factor activity"/>
    <property type="evidence" value="ECO:0007669"/>
    <property type="project" value="UniProtKB-UniRule"/>
</dbReference>
<feature type="domain" description="Translation elongation factor EFTs/EF1B dimerisation" evidence="8">
    <location>
        <begin position="71"/>
        <end position="279"/>
    </location>
</feature>
<evidence type="ECO:0000259" key="8">
    <source>
        <dbReference type="Pfam" id="PF00889"/>
    </source>
</evidence>
<sequence length="281" mass="30603">MAISAADVKKLREKTGAGMMDCKKALKEADGDFNRAEEILKELGLAAVAKRSGRSTDEGRIFTYVGDDVAGIMEISCETDFVARNEEFASTGAQLVEDAVVQNLPSDDEGLVNRVNELAATIKENMTIRRFQRKELSANQSAVAYIHGEAGSLGVLLTLELSSPELKGNEAVATLGKDLAMHAAAFSPLYLNEDAVESSYLAEQEKIFKAQAENMDKPSHVIEGIIKGKLKKHLKEICFTEQGFVKDDKRSVAQVLKDTGKEVGGDIKLVDYIVFRAGEEL</sequence>
<dbReference type="Gene3D" id="3.30.479.20">
    <property type="entry name" value="Elongation factor Ts, dimerisation domain"/>
    <property type="match status" value="2"/>
</dbReference>
<dbReference type="eggNOG" id="COG0264">
    <property type="taxonomic scope" value="Bacteria"/>
</dbReference>
<evidence type="ECO:0000256" key="6">
    <source>
        <dbReference type="RuleBase" id="RU000642"/>
    </source>
</evidence>
<dbReference type="InterPro" id="IPR009060">
    <property type="entry name" value="UBA-like_sf"/>
</dbReference>
<dbReference type="InterPro" id="IPR001816">
    <property type="entry name" value="Transl_elong_EFTs/EF1B"/>
</dbReference>